<feature type="signal peptide" evidence="2">
    <location>
        <begin position="1"/>
        <end position="16"/>
    </location>
</feature>
<reference evidence="3" key="2">
    <citation type="submission" date="2025-09" db="UniProtKB">
        <authorList>
            <consortium name="Ensembl"/>
        </authorList>
    </citation>
    <scope>IDENTIFICATION</scope>
</reference>
<dbReference type="AlphaFoldDB" id="A0A8C4QM68"/>
<feature type="chain" id="PRO_5034366434" evidence="2">
    <location>
        <begin position="17"/>
        <end position="290"/>
    </location>
</feature>
<reference evidence="3" key="1">
    <citation type="submission" date="2025-08" db="UniProtKB">
        <authorList>
            <consortium name="Ensembl"/>
        </authorList>
    </citation>
    <scope>IDENTIFICATION</scope>
</reference>
<evidence type="ECO:0000313" key="4">
    <source>
        <dbReference type="Proteomes" id="UP000694388"/>
    </source>
</evidence>
<keyword evidence="4" id="KW-1185">Reference proteome</keyword>
<proteinExistence type="predicted"/>
<dbReference type="GO" id="GO:0031012">
    <property type="term" value="C:extracellular matrix"/>
    <property type="evidence" value="ECO:0007669"/>
    <property type="project" value="TreeGrafter"/>
</dbReference>
<accession>A0A8C4QM68</accession>
<dbReference type="PANTHER" id="PTHR24023:SF1082">
    <property type="entry name" value="COLLAGEN TRIPLE HELIX REPEAT"/>
    <property type="match status" value="1"/>
</dbReference>
<dbReference type="Ensembl" id="ENSEBUT00000018181.1">
    <property type="protein sequence ID" value="ENSEBUP00000017605.1"/>
    <property type="gene ID" value="ENSEBUG00000011005.1"/>
</dbReference>
<protein>
    <submittedName>
        <fullName evidence="3">Uncharacterized protein</fullName>
    </submittedName>
</protein>
<keyword evidence="2" id="KW-0732">Signal</keyword>
<name>A0A8C4QM68_EPTBU</name>
<feature type="region of interest" description="Disordered" evidence="1">
    <location>
        <begin position="43"/>
        <end position="63"/>
    </location>
</feature>
<dbReference type="GO" id="GO:0005615">
    <property type="term" value="C:extracellular space"/>
    <property type="evidence" value="ECO:0007669"/>
    <property type="project" value="TreeGrafter"/>
</dbReference>
<dbReference type="PANTHER" id="PTHR24023">
    <property type="entry name" value="COLLAGEN ALPHA"/>
    <property type="match status" value="1"/>
</dbReference>
<evidence type="ECO:0000313" key="3">
    <source>
        <dbReference type="Ensembl" id="ENSEBUP00000017605.1"/>
    </source>
</evidence>
<evidence type="ECO:0000256" key="1">
    <source>
        <dbReference type="SAM" id="MobiDB-lite"/>
    </source>
</evidence>
<dbReference type="Pfam" id="PF01391">
    <property type="entry name" value="Collagen"/>
    <property type="match status" value="1"/>
</dbReference>
<evidence type="ECO:0000256" key="2">
    <source>
        <dbReference type="SAM" id="SignalP"/>
    </source>
</evidence>
<sequence length="290" mass="29987">MPHILLAHFMPHILLASFTPCPLLASFTPRRMGPIGQTGLQGPLGIPGDPGSPGEKGDFGLGRPGPRGPLGLCGQPGPKGNQGDIGPPGIPGTIGLDGISSKGDQGLPGYQGQVGLQGQNGLCGQPGKPGLPGPRGWPGSKGDPQVKNYCVPIPGPAGPPGPPGPPGPVIFSSIPTPCPYVHRRHSSQLRKRQRKQNFGGASGICMALKHDTDTLSHRCVDGDVVHGSNTEVPAEIIVLELYQGSRVWLELENNSSQDVDPSHWCPAGVGSAFYHPTGSDDPSQKCSAPL</sequence>
<organism evidence="3 4">
    <name type="scientific">Eptatretus burgeri</name>
    <name type="common">Inshore hagfish</name>
    <dbReference type="NCBI Taxonomy" id="7764"/>
    <lineage>
        <taxon>Eukaryota</taxon>
        <taxon>Metazoa</taxon>
        <taxon>Chordata</taxon>
        <taxon>Craniata</taxon>
        <taxon>Vertebrata</taxon>
        <taxon>Cyclostomata</taxon>
        <taxon>Myxini</taxon>
        <taxon>Myxiniformes</taxon>
        <taxon>Myxinidae</taxon>
        <taxon>Eptatretinae</taxon>
        <taxon>Eptatretus</taxon>
    </lineage>
</organism>
<dbReference type="InterPro" id="IPR008160">
    <property type="entry name" value="Collagen"/>
</dbReference>
<dbReference type="Proteomes" id="UP000694388">
    <property type="component" value="Unplaced"/>
</dbReference>
<dbReference type="InterPro" id="IPR050149">
    <property type="entry name" value="Collagen_superfamily"/>
</dbReference>